<evidence type="ECO:0000259" key="12">
    <source>
        <dbReference type="Pfam" id="PF02223"/>
    </source>
</evidence>
<dbReference type="KEGG" id="tsq:D3A95_08350"/>
<evidence type="ECO:0000313" key="14">
    <source>
        <dbReference type="Proteomes" id="UP000261812"/>
    </source>
</evidence>
<dbReference type="InterPro" id="IPR027417">
    <property type="entry name" value="P-loop_NTPase"/>
</dbReference>
<proteinExistence type="inferred from homology"/>
<dbReference type="InterPro" id="IPR018095">
    <property type="entry name" value="Thymidylate_kin_CS"/>
</dbReference>
<keyword evidence="8 11" id="KW-0067">ATP-binding</keyword>
<comment type="similarity">
    <text evidence="1 11">Belongs to the thymidylate kinase family.</text>
</comment>
<evidence type="ECO:0000256" key="5">
    <source>
        <dbReference type="ARBA" id="ARBA00022727"/>
    </source>
</evidence>
<dbReference type="GO" id="GO:0005829">
    <property type="term" value="C:cytosol"/>
    <property type="evidence" value="ECO:0007669"/>
    <property type="project" value="TreeGrafter"/>
</dbReference>
<evidence type="ECO:0000256" key="6">
    <source>
        <dbReference type="ARBA" id="ARBA00022741"/>
    </source>
</evidence>
<organism evidence="13 14">
    <name type="scientific">Thermosynechococcus sichuanensis E542</name>
    <dbReference type="NCBI Taxonomy" id="2016101"/>
    <lineage>
        <taxon>Bacteria</taxon>
        <taxon>Bacillati</taxon>
        <taxon>Cyanobacteriota</taxon>
        <taxon>Cyanophyceae</taxon>
        <taxon>Acaryochloridales</taxon>
        <taxon>Thermosynechococcaceae</taxon>
        <taxon>Thermosynechococcus</taxon>
        <taxon>Thermosynechococcus sichuanensis</taxon>
    </lineage>
</organism>
<comment type="catalytic activity">
    <reaction evidence="9 11">
        <text>dTMP + ATP = dTDP + ADP</text>
        <dbReference type="Rhea" id="RHEA:13517"/>
        <dbReference type="ChEBI" id="CHEBI:30616"/>
        <dbReference type="ChEBI" id="CHEBI:58369"/>
        <dbReference type="ChEBI" id="CHEBI:63528"/>
        <dbReference type="ChEBI" id="CHEBI:456216"/>
        <dbReference type="EC" id="2.7.4.9"/>
    </reaction>
</comment>
<protein>
    <recommendedName>
        <fullName evidence="3 11">Thymidylate kinase</fullName>
        <ecNumber evidence="2 11">2.7.4.9</ecNumber>
    </recommendedName>
    <alternativeName>
        <fullName evidence="11">dTMP kinase</fullName>
    </alternativeName>
</protein>
<feature type="binding site" evidence="11">
    <location>
        <begin position="17"/>
        <end position="24"/>
    </location>
    <ligand>
        <name>ATP</name>
        <dbReference type="ChEBI" id="CHEBI:30616"/>
    </ligand>
</feature>
<dbReference type="PANTHER" id="PTHR10344">
    <property type="entry name" value="THYMIDYLATE KINASE"/>
    <property type="match status" value="1"/>
</dbReference>
<dbReference type="SUPFAM" id="SSF52540">
    <property type="entry name" value="P-loop containing nucleoside triphosphate hydrolases"/>
    <property type="match status" value="1"/>
</dbReference>
<evidence type="ECO:0000256" key="1">
    <source>
        <dbReference type="ARBA" id="ARBA00009776"/>
    </source>
</evidence>
<dbReference type="NCBIfam" id="TIGR00041">
    <property type="entry name" value="DTMP_kinase"/>
    <property type="match status" value="1"/>
</dbReference>
<dbReference type="Gene3D" id="3.40.50.300">
    <property type="entry name" value="P-loop containing nucleotide triphosphate hydrolases"/>
    <property type="match status" value="1"/>
</dbReference>
<feature type="domain" description="Thymidylate kinase-like" evidence="12">
    <location>
        <begin position="15"/>
        <end position="214"/>
    </location>
</feature>
<dbReference type="RefSeq" id="WP_181494587.1">
    <property type="nucleotide sequence ID" value="NZ_CP032152.1"/>
</dbReference>
<keyword evidence="7 11" id="KW-0418">Kinase</keyword>
<evidence type="ECO:0000256" key="11">
    <source>
        <dbReference type="HAMAP-Rule" id="MF_00165"/>
    </source>
</evidence>
<keyword evidence="14" id="KW-1185">Reference proteome</keyword>
<dbReference type="GO" id="GO:0006227">
    <property type="term" value="P:dUDP biosynthetic process"/>
    <property type="evidence" value="ECO:0007669"/>
    <property type="project" value="TreeGrafter"/>
</dbReference>
<dbReference type="InterPro" id="IPR039430">
    <property type="entry name" value="Thymidylate_kin-like_dom"/>
</dbReference>
<dbReference type="AlphaFoldDB" id="A0A7D6IQ54"/>
<dbReference type="GO" id="GO:0006235">
    <property type="term" value="P:dTTP biosynthetic process"/>
    <property type="evidence" value="ECO:0007669"/>
    <property type="project" value="UniProtKB-UniRule"/>
</dbReference>
<evidence type="ECO:0000256" key="2">
    <source>
        <dbReference type="ARBA" id="ARBA00012980"/>
    </source>
</evidence>
<dbReference type="HAMAP" id="MF_00165">
    <property type="entry name" value="Thymidylate_kinase"/>
    <property type="match status" value="1"/>
</dbReference>
<keyword evidence="5 11" id="KW-0545">Nucleotide biosynthesis</keyword>
<dbReference type="FunFam" id="3.40.50.300:FF:000225">
    <property type="entry name" value="Thymidylate kinase"/>
    <property type="match status" value="1"/>
</dbReference>
<comment type="function">
    <text evidence="10 11">Phosphorylation of dTMP to form dTDP in both de novo and salvage pathways of dTTP synthesis.</text>
</comment>
<dbReference type="Pfam" id="PF02223">
    <property type="entry name" value="Thymidylate_kin"/>
    <property type="match status" value="1"/>
</dbReference>
<accession>A0A7D6IQ54</accession>
<dbReference type="Proteomes" id="UP000261812">
    <property type="component" value="Chromosome"/>
</dbReference>
<dbReference type="GO" id="GO:0006233">
    <property type="term" value="P:dTDP biosynthetic process"/>
    <property type="evidence" value="ECO:0007669"/>
    <property type="project" value="InterPro"/>
</dbReference>
<keyword evidence="4 11" id="KW-0808">Transferase</keyword>
<dbReference type="InterPro" id="IPR018094">
    <property type="entry name" value="Thymidylate_kinase"/>
</dbReference>
<gene>
    <name evidence="11 13" type="primary">tmk</name>
    <name evidence="13" type="ORF">D3A95_08350</name>
</gene>
<name>A0A7D6IQ54_9CYAN</name>
<sequence>MHSSSHPYTGFFIVLEGGEGAGKTTQIGAIATWLEESGWLAKLRSFDINPPLLLTREPGGTPLGQGLRQLLLHSDLEIDPMAELLLYAADRAQHVATSIRPQLQRGGIVLCDRYTASTVAYQGYGRGLDLQIIQQINRIATGGLAADLVLWLDLPVRVGLARTQQRGTADRLEQNAVAFHERVRQGFMALAQVGGDRWQRIEADQSLNQVSKAIQDCLGVRLHQWFETLKACLRQGE</sequence>
<evidence type="ECO:0000313" key="13">
    <source>
        <dbReference type="EMBL" id="QLL29270.1"/>
    </source>
</evidence>
<dbReference type="CDD" id="cd01672">
    <property type="entry name" value="TMPK"/>
    <property type="match status" value="1"/>
</dbReference>
<evidence type="ECO:0000256" key="3">
    <source>
        <dbReference type="ARBA" id="ARBA00017144"/>
    </source>
</evidence>
<dbReference type="GO" id="GO:0004798">
    <property type="term" value="F:dTMP kinase activity"/>
    <property type="evidence" value="ECO:0007669"/>
    <property type="project" value="UniProtKB-UniRule"/>
</dbReference>
<evidence type="ECO:0000256" key="10">
    <source>
        <dbReference type="ARBA" id="ARBA00057735"/>
    </source>
</evidence>
<keyword evidence="6 11" id="KW-0547">Nucleotide-binding</keyword>
<dbReference type="PANTHER" id="PTHR10344:SF4">
    <property type="entry name" value="UMP-CMP KINASE 2, MITOCHONDRIAL"/>
    <property type="match status" value="1"/>
</dbReference>
<dbReference type="EMBL" id="CP032152">
    <property type="protein sequence ID" value="QLL29270.1"/>
    <property type="molecule type" value="Genomic_DNA"/>
</dbReference>
<dbReference type="GO" id="GO:0005524">
    <property type="term" value="F:ATP binding"/>
    <property type="evidence" value="ECO:0007669"/>
    <property type="project" value="UniProtKB-UniRule"/>
</dbReference>
<evidence type="ECO:0000256" key="7">
    <source>
        <dbReference type="ARBA" id="ARBA00022777"/>
    </source>
</evidence>
<dbReference type="EC" id="2.7.4.9" evidence="2 11"/>
<evidence type="ECO:0000256" key="4">
    <source>
        <dbReference type="ARBA" id="ARBA00022679"/>
    </source>
</evidence>
<dbReference type="PROSITE" id="PS01331">
    <property type="entry name" value="THYMIDYLATE_KINASE"/>
    <property type="match status" value="1"/>
</dbReference>
<evidence type="ECO:0000256" key="9">
    <source>
        <dbReference type="ARBA" id="ARBA00048743"/>
    </source>
</evidence>
<evidence type="ECO:0000256" key="8">
    <source>
        <dbReference type="ARBA" id="ARBA00022840"/>
    </source>
</evidence>
<reference evidence="14" key="1">
    <citation type="submission" date="2018-09" db="EMBL/GenBank/DDBJ databases">
        <title>Complete genome sequence of thermophilic cyanobacteria strain Thermosynechococcus elongatus PKUAC-SCTE542.</title>
        <authorList>
            <person name="Liang Y."/>
            <person name="Tang J."/>
            <person name="Daroch M."/>
        </authorList>
    </citation>
    <scope>NUCLEOTIDE SEQUENCE [LARGE SCALE GENOMIC DNA]</scope>
    <source>
        <strain evidence="14">E542</strain>
    </source>
</reference>